<organism evidence="1">
    <name type="scientific">Plectreurys tristis</name>
    <name type="common">Spider</name>
    <name type="synonym">Plectreurys bispinosus</name>
    <dbReference type="NCBI Taxonomy" id="33319"/>
    <lineage>
        <taxon>Eukaryota</taxon>
        <taxon>Metazoa</taxon>
        <taxon>Ecdysozoa</taxon>
        <taxon>Arthropoda</taxon>
        <taxon>Chelicerata</taxon>
        <taxon>Arachnida</taxon>
        <taxon>Araneae</taxon>
        <taxon>Araneomorphae</taxon>
        <taxon>Haplogynae</taxon>
        <taxon>Pholcoidea</taxon>
        <taxon>Plectreuridae</taxon>
        <taxon>Plectreurys</taxon>
    </lineage>
</organism>
<protein>
    <submittedName>
        <fullName evidence="1">Clone 1615 transcribed RNA sequence</fullName>
    </submittedName>
</protein>
<accession>A0A0C4W807</accession>
<dbReference type="EMBL" id="KJ124715">
    <property type="protein sequence ID" value="AJD25324.1"/>
    <property type="molecule type" value="Transcribed_RNA"/>
</dbReference>
<sequence>MRTEKSYMARSRKCMNKECMRMEMSYTKGKGHVLMKQQHVMKGLNKKIIL</sequence>
<dbReference type="AlphaFoldDB" id="A0A0C4W807"/>
<evidence type="ECO:0000313" key="1">
    <source>
        <dbReference type="EMBL" id="AJD25324.1"/>
    </source>
</evidence>
<proteinExistence type="predicted"/>
<reference evidence="1" key="1">
    <citation type="journal article" date="2014" name="J. Venom Res.">
        <title>Plectreurys tristis venome: A proteomic and transcriptomic analysis.</title>
        <authorList>
            <person name="Zobel-Thropp P.A."/>
            <person name="Thomas E.Z."/>
            <person name="David C.L."/>
            <person name="Breci L.A."/>
            <person name="Binford G.J."/>
        </authorList>
    </citation>
    <scope>NUCLEOTIDE SEQUENCE</scope>
    <source>
        <tissue evidence="1">Venom gland</tissue>
    </source>
</reference>
<name>A0A0C4W807_PLETR</name>